<keyword evidence="3" id="KW-1185">Reference proteome</keyword>
<reference evidence="3" key="1">
    <citation type="submission" date="2015-02" db="EMBL/GenBank/DDBJ databases">
        <authorList>
            <person name="Chooi Y.-H."/>
        </authorList>
    </citation>
    <scope>NUCLEOTIDE SEQUENCE [LARGE SCALE GENOMIC DNA]</scope>
    <source>
        <strain evidence="3">strain Y</strain>
    </source>
</reference>
<evidence type="ECO:0000256" key="1">
    <source>
        <dbReference type="SAM" id="MobiDB-lite"/>
    </source>
</evidence>
<dbReference type="KEGG" id="fil:BN1229_v1_2856"/>
<proteinExistence type="predicted"/>
<evidence type="ECO:0008006" key="4">
    <source>
        <dbReference type="Google" id="ProtNLM"/>
    </source>
</evidence>
<dbReference type="Pfam" id="PF06258">
    <property type="entry name" value="Mito_fiss_Elm1"/>
    <property type="match status" value="1"/>
</dbReference>
<dbReference type="AlphaFoldDB" id="A0A0D6JI69"/>
<dbReference type="InterPro" id="IPR009367">
    <property type="entry name" value="Elm1-like"/>
</dbReference>
<evidence type="ECO:0000313" key="3">
    <source>
        <dbReference type="Proteomes" id="UP000033187"/>
    </source>
</evidence>
<organism evidence="2 3">
    <name type="scientific">Candidatus Filomicrobium marinum</name>
    <dbReference type="NCBI Taxonomy" id="1608628"/>
    <lineage>
        <taxon>Bacteria</taxon>
        <taxon>Pseudomonadati</taxon>
        <taxon>Pseudomonadota</taxon>
        <taxon>Alphaproteobacteria</taxon>
        <taxon>Hyphomicrobiales</taxon>
        <taxon>Hyphomicrobiaceae</taxon>
        <taxon>Filomicrobium</taxon>
    </lineage>
</organism>
<dbReference type="PANTHER" id="PTHR33986:SF15">
    <property type="entry name" value="MITOCHONDRIAL FISSION PROTEIN ELM1"/>
    <property type="match status" value="1"/>
</dbReference>
<name>A0A0D6JI69_9HYPH</name>
<feature type="compositionally biased region" description="Low complexity" evidence="1">
    <location>
        <begin position="53"/>
        <end position="63"/>
    </location>
</feature>
<protein>
    <recommendedName>
        <fullName evidence="4">Nucleoside-diphosphate sugar epimerase</fullName>
    </recommendedName>
</protein>
<evidence type="ECO:0000313" key="2">
    <source>
        <dbReference type="EMBL" id="CPR21462.1"/>
    </source>
</evidence>
<feature type="compositionally biased region" description="Polar residues" evidence="1">
    <location>
        <begin position="41"/>
        <end position="52"/>
    </location>
</feature>
<feature type="region of interest" description="Disordered" evidence="1">
    <location>
        <begin position="39"/>
        <end position="63"/>
    </location>
</feature>
<sequence>MRNLIINERNNIARQRMPPMGQREFSQRDTQTLCALDNRRSNSQNRRMTDMTQPFSQSPAPASSLAGRKGWIITDGKAGMVVQAKGVADALGLDYVMKDVDPSGIWRILAPWGPVDPAAKLGQPGSVFAPPWPAVAIATGRASIPYIRAIKKLAGPQTYTVVLQDPKSGPGTADLIWVPQHDKRRGPNVLATLTSPHSFTPARLKQLADELPDEIKVLPSPRVAVVLGGKNGVYKFTEDDDARFAASLRSLSALGASFLITPSRRTHQRLIAAAEDATRDAPCILWTGEGANPYPHFLAAADILIVTADSVNMCGEACATGKPVYIFTPSGGSAKFARFHQGLAEHGATRPLPTVFENLENWTYEPLDSAARIAGEINHRYAKRKQMLSGIMS</sequence>
<dbReference type="Proteomes" id="UP000033187">
    <property type="component" value="Chromosome 1"/>
</dbReference>
<gene>
    <name evidence="2" type="ORF">YBN1229_v1_3059</name>
</gene>
<dbReference type="EMBL" id="LN829119">
    <property type="protein sequence ID" value="CPR21462.1"/>
    <property type="molecule type" value="Genomic_DNA"/>
</dbReference>
<accession>A0A0D6JI69</accession>
<dbReference type="KEGG" id="fiy:BN1229_v1_3059"/>
<dbReference type="PANTHER" id="PTHR33986">
    <property type="entry name" value="OS02G0535700 PROTEIN"/>
    <property type="match status" value="1"/>
</dbReference>
<dbReference type="SUPFAM" id="SSF53756">
    <property type="entry name" value="UDP-Glycosyltransferase/glycogen phosphorylase"/>
    <property type="match status" value="1"/>
</dbReference>